<evidence type="ECO:0000256" key="1">
    <source>
        <dbReference type="SAM" id="MobiDB-lite"/>
    </source>
</evidence>
<organism evidence="3 4">
    <name type="scientific">Arenibacter palladensis</name>
    <dbReference type="NCBI Taxonomy" id="237373"/>
    <lineage>
        <taxon>Bacteria</taxon>
        <taxon>Pseudomonadati</taxon>
        <taxon>Bacteroidota</taxon>
        <taxon>Flavobacteriia</taxon>
        <taxon>Flavobacteriales</taxon>
        <taxon>Flavobacteriaceae</taxon>
        <taxon>Arenibacter</taxon>
    </lineage>
</organism>
<accession>A0A1M5AEM0</accession>
<evidence type="ECO:0000313" key="3">
    <source>
        <dbReference type="EMBL" id="SHF28750.1"/>
    </source>
</evidence>
<feature type="region of interest" description="Disordered" evidence="1">
    <location>
        <begin position="218"/>
        <end position="241"/>
    </location>
</feature>
<dbReference type="Gene3D" id="2.160.20.120">
    <property type="match status" value="1"/>
</dbReference>
<sequence length="241" mass="24812">MTTLARITITLILAILFSSCGFDINIGPGKKGNGIVEEDNRRVTSDFTAISVSEGLDAYVTQGDDFEIVVEADENIIDLIGTDIKNGTLRIHAIENIGRATKNIHVTLPVITALETSSGAALTTKNTIEAENIELSSSSGSNLQIEELKAYNVIAESSSGAQIRVAGETETLNSSASSGSGIKAENLNSAKCSASASSGAGITVNASESLIAKASSGGDIRYTGSAKVEHKKSSSGSVSAL</sequence>
<dbReference type="AlphaFoldDB" id="A0A1M5AEM0"/>
<dbReference type="InterPro" id="IPR021255">
    <property type="entry name" value="DUF2807"/>
</dbReference>
<evidence type="ECO:0000313" key="4">
    <source>
        <dbReference type="Proteomes" id="UP000184406"/>
    </source>
</evidence>
<reference evidence="4" key="1">
    <citation type="submission" date="2016-11" db="EMBL/GenBank/DDBJ databases">
        <authorList>
            <person name="Varghese N."/>
            <person name="Submissions S."/>
        </authorList>
    </citation>
    <scope>NUCLEOTIDE SEQUENCE [LARGE SCALE GENOMIC DNA]</scope>
    <source>
        <strain evidence="4">DSM 17539</strain>
    </source>
</reference>
<proteinExistence type="predicted"/>
<gene>
    <name evidence="3" type="ORF">SAMN03080594_103214</name>
</gene>
<dbReference type="OrthoDB" id="942536at2"/>
<dbReference type="EMBL" id="FQUX01000003">
    <property type="protein sequence ID" value="SHF28750.1"/>
    <property type="molecule type" value="Genomic_DNA"/>
</dbReference>
<feature type="domain" description="Putative auto-transporter adhesin head GIN" evidence="2">
    <location>
        <begin position="46"/>
        <end position="226"/>
    </location>
</feature>
<name>A0A1M5AEM0_9FLAO</name>
<protein>
    <submittedName>
        <fullName evidence="3">Putative auto-transporter adhesin, head GIN domain</fullName>
    </submittedName>
</protein>
<keyword evidence="4" id="KW-1185">Reference proteome</keyword>
<dbReference type="PROSITE" id="PS51257">
    <property type="entry name" value="PROKAR_LIPOPROTEIN"/>
    <property type="match status" value="1"/>
</dbReference>
<dbReference type="Proteomes" id="UP000184406">
    <property type="component" value="Unassembled WGS sequence"/>
</dbReference>
<dbReference type="Pfam" id="PF10988">
    <property type="entry name" value="DUF2807"/>
    <property type="match status" value="1"/>
</dbReference>
<dbReference type="RefSeq" id="WP_072861833.1">
    <property type="nucleotide sequence ID" value="NZ_FQUX01000003.1"/>
</dbReference>
<evidence type="ECO:0000259" key="2">
    <source>
        <dbReference type="Pfam" id="PF10988"/>
    </source>
</evidence>